<organism evidence="6 7">
    <name type="scientific">Drosophila arizonae</name>
    <name type="common">Fruit fly</name>
    <dbReference type="NCBI Taxonomy" id="7263"/>
    <lineage>
        <taxon>Eukaryota</taxon>
        <taxon>Metazoa</taxon>
        <taxon>Ecdysozoa</taxon>
        <taxon>Arthropoda</taxon>
        <taxon>Hexapoda</taxon>
        <taxon>Insecta</taxon>
        <taxon>Pterygota</taxon>
        <taxon>Neoptera</taxon>
        <taxon>Endopterygota</taxon>
        <taxon>Diptera</taxon>
        <taxon>Brachycera</taxon>
        <taxon>Muscomorpha</taxon>
        <taxon>Ephydroidea</taxon>
        <taxon>Drosophilidae</taxon>
        <taxon>Drosophila</taxon>
    </lineage>
</organism>
<evidence type="ECO:0000256" key="4">
    <source>
        <dbReference type="SAM" id="MobiDB-lite"/>
    </source>
</evidence>
<feature type="domain" description="CHHC U11-48K-type" evidence="5">
    <location>
        <begin position="63"/>
        <end position="90"/>
    </location>
</feature>
<evidence type="ECO:0000256" key="1">
    <source>
        <dbReference type="ARBA" id="ARBA00022723"/>
    </source>
</evidence>
<name>A0ABM1PM60_DROAR</name>
<feature type="region of interest" description="Disordered" evidence="4">
    <location>
        <begin position="1"/>
        <end position="22"/>
    </location>
</feature>
<accession>A0ABM1PM60</accession>
<dbReference type="SUPFAM" id="SSF57667">
    <property type="entry name" value="beta-beta-alpha zinc fingers"/>
    <property type="match status" value="1"/>
</dbReference>
<evidence type="ECO:0000313" key="6">
    <source>
        <dbReference type="Proteomes" id="UP000694904"/>
    </source>
</evidence>
<dbReference type="InterPro" id="IPR022776">
    <property type="entry name" value="TRM13/UPF0224_CHHC_Znf_dom"/>
</dbReference>
<dbReference type="PROSITE" id="PS51800">
    <property type="entry name" value="ZF_CHHC_U11_48K"/>
    <property type="match status" value="2"/>
</dbReference>
<evidence type="ECO:0000256" key="2">
    <source>
        <dbReference type="ARBA" id="ARBA00022771"/>
    </source>
</evidence>
<dbReference type="Proteomes" id="UP000694904">
    <property type="component" value="Chromosome 5"/>
</dbReference>
<keyword evidence="6" id="KW-1185">Reference proteome</keyword>
<feature type="compositionally biased region" description="Low complexity" evidence="4">
    <location>
        <begin position="1"/>
        <end position="18"/>
    </location>
</feature>
<dbReference type="RefSeq" id="XP_017868296.1">
    <property type="nucleotide sequence ID" value="XM_018012807.1"/>
</dbReference>
<protein>
    <submittedName>
        <fullName evidence="7">Gametocyte-specific factor 1 homolog</fullName>
    </submittedName>
</protein>
<dbReference type="InterPro" id="IPR036236">
    <property type="entry name" value="Znf_C2H2_sf"/>
</dbReference>
<evidence type="ECO:0000256" key="3">
    <source>
        <dbReference type="ARBA" id="ARBA00022833"/>
    </source>
</evidence>
<evidence type="ECO:0000259" key="5">
    <source>
        <dbReference type="PROSITE" id="PS51800"/>
    </source>
</evidence>
<reference evidence="7" key="3">
    <citation type="submission" date="2025-08" db="UniProtKB">
        <authorList>
            <consortium name="RefSeq"/>
        </authorList>
    </citation>
    <scope>IDENTIFICATION</scope>
    <source>
        <tissue evidence="7">Whole organism</tissue>
    </source>
</reference>
<proteinExistence type="predicted"/>
<sequence>MSSSKKTSKSTAKPAAKSNIQPKIEPNIDEYIKCPYDESHSLLPGRFAWHLTRCARNNFSSGMVRCPFNNTHVVKPKVLNNHLLNCPNRCDLERFLHPDALPPKEPRPSQVDLVECSENWDDEPPAPTYNPREYSENNLIIRQLVGATPAQRRQFREMERRRFERLNQNRQ</sequence>
<dbReference type="GeneID" id="108617121"/>
<evidence type="ECO:0000313" key="7">
    <source>
        <dbReference type="RefSeq" id="XP_017868296.1"/>
    </source>
</evidence>
<dbReference type="Pfam" id="PF05253">
    <property type="entry name" value="zf-U11-48K"/>
    <property type="match status" value="2"/>
</dbReference>
<feature type="domain" description="CHHC U11-48K-type" evidence="5">
    <location>
        <begin position="31"/>
        <end position="58"/>
    </location>
</feature>
<reference evidence="6" key="2">
    <citation type="journal article" date="2016" name="G3 (Bethesda)">
        <title>Genome Evolution in Three Species of Cactophilic Drosophila.</title>
        <authorList>
            <person name="Sanchez-Flores A."/>
            <person name="Penazola F."/>
            <person name="Carpinteyro-Ponce J."/>
            <person name="Nazario-Yepiz N."/>
            <person name="Abreu-Goodger C."/>
            <person name="Machado C.A."/>
            <person name="Markow T.A."/>
        </authorList>
    </citation>
    <scope>NUCLEOTIDE SEQUENCE [LARGE SCALE GENOMIC DNA]</scope>
</reference>
<keyword evidence="2" id="KW-0863">Zinc-finger</keyword>
<keyword evidence="3" id="KW-0862">Zinc</keyword>
<keyword evidence="1" id="KW-0479">Metal-binding</keyword>
<gene>
    <name evidence="7" type="primary">LOC108617121</name>
</gene>
<reference evidence="6" key="1">
    <citation type="journal article" date="1997" name="Nucleic Acids Res.">
        <title>tRNAscan-SE: a program for improved detection of transfer RNA genes in genomic sequence.</title>
        <authorList>
            <person name="Lowe T.M."/>
            <person name="Eddy S.R."/>
        </authorList>
    </citation>
    <scope>NUCLEOTIDE SEQUENCE [LARGE SCALE GENOMIC DNA]</scope>
</reference>